<keyword evidence="2" id="KW-1185">Reference proteome</keyword>
<protein>
    <submittedName>
        <fullName evidence="1">Uncharacterized protein</fullName>
    </submittedName>
</protein>
<dbReference type="OrthoDB" id="190201at2759"/>
<reference evidence="1" key="1">
    <citation type="submission" date="2021-06" db="EMBL/GenBank/DDBJ databases">
        <authorList>
            <person name="Hodson N. C."/>
            <person name="Mongue J. A."/>
            <person name="Jaron S. K."/>
        </authorList>
    </citation>
    <scope>NUCLEOTIDE SEQUENCE</scope>
</reference>
<feature type="non-terminal residue" evidence="1">
    <location>
        <position position="117"/>
    </location>
</feature>
<dbReference type="Proteomes" id="UP000708208">
    <property type="component" value="Unassembled WGS sequence"/>
</dbReference>
<dbReference type="EMBL" id="CAJVCH010152545">
    <property type="protein sequence ID" value="CAG7727695.1"/>
    <property type="molecule type" value="Genomic_DNA"/>
</dbReference>
<organism evidence="1 2">
    <name type="scientific">Allacma fusca</name>
    <dbReference type="NCBI Taxonomy" id="39272"/>
    <lineage>
        <taxon>Eukaryota</taxon>
        <taxon>Metazoa</taxon>
        <taxon>Ecdysozoa</taxon>
        <taxon>Arthropoda</taxon>
        <taxon>Hexapoda</taxon>
        <taxon>Collembola</taxon>
        <taxon>Symphypleona</taxon>
        <taxon>Sminthuridae</taxon>
        <taxon>Allacma</taxon>
    </lineage>
</organism>
<evidence type="ECO:0000313" key="2">
    <source>
        <dbReference type="Proteomes" id="UP000708208"/>
    </source>
</evidence>
<accession>A0A8J2JVS7</accession>
<name>A0A8J2JVS7_9HEXA</name>
<comment type="caution">
    <text evidence="1">The sequence shown here is derived from an EMBL/GenBank/DDBJ whole genome shotgun (WGS) entry which is preliminary data.</text>
</comment>
<evidence type="ECO:0000313" key="1">
    <source>
        <dbReference type="EMBL" id="CAG7727695.1"/>
    </source>
</evidence>
<sequence>FYLAPRNNTATSRIKSVFNITRWQGYQNFSSPATVDLEIPVPWGVVPARLWNGYDPDYKKTVICLHGWKVNWGSLEASFDKIVPILVDGLPNYQFLCIDYPGHGFSSHYPRGMLYQM</sequence>
<gene>
    <name evidence="1" type="ORF">AFUS01_LOCUS16525</name>
</gene>
<dbReference type="AlphaFoldDB" id="A0A8J2JVS7"/>
<proteinExistence type="predicted"/>